<name>A0A367G052_9FIRM</name>
<reference evidence="2 3" key="1">
    <citation type="submission" date="2018-02" db="EMBL/GenBank/DDBJ databases">
        <title>Complete genome sequencing of Faecalibacterium prausnitzii strains isolated from the human gut.</title>
        <authorList>
            <person name="Fitzgerald B.C."/>
            <person name="Shkoporov A.N."/>
            <person name="Ross P.R."/>
            <person name="Hill C."/>
        </authorList>
    </citation>
    <scope>NUCLEOTIDE SEQUENCE [LARGE SCALE GENOMIC DNA]</scope>
    <source>
        <strain evidence="2 3">APC942/31-1</strain>
    </source>
</reference>
<gene>
    <name evidence="2" type="ORF">C4886_08795</name>
</gene>
<evidence type="ECO:0000313" key="2">
    <source>
        <dbReference type="EMBL" id="RCH44087.1"/>
    </source>
</evidence>
<sequence>MMELGEGLKKILLVGIGTAAVTAEKSKEILDELVKKGELTVEQGKVLNQELKHNIKSTVKTAADSVKESAARKNDQEELKATISRLTPEQLAAVKAQIERMQAEAAEEKAETAEEPAEEAVQEASAETENAEDTGSEEQAAE</sequence>
<dbReference type="AlphaFoldDB" id="A0A367G052"/>
<feature type="region of interest" description="Disordered" evidence="1">
    <location>
        <begin position="102"/>
        <end position="142"/>
    </location>
</feature>
<dbReference type="EMBL" id="PSQG01000010">
    <property type="protein sequence ID" value="RCH44087.1"/>
    <property type="molecule type" value="Genomic_DNA"/>
</dbReference>
<feature type="compositionally biased region" description="Basic and acidic residues" evidence="1">
    <location>
        <begin position="102"/>
        <end position="112"/>
    </location>
</feature>
<evidence type="ECO:0000313" key="3">
    <source>
        <dbReference type="Proteomes" id="UP000253208"/>
    </source>
</evidence>
<dbReference type="Proteomes" id="UP000253208">
    <property type="component" value="Unassembled WGS sequence"/>
</dbReference>
<proteinExistence type="predicted"/>
<comment type="caution">
    <text evidence="2">The sequence shown here is derived from an EMBL/GenBank/DDBJ whole genome shotgun (WGS) entry which is preliminary data.</text>
</comment>
<protein>
    <recommendedName>
        <fullName evidence="4">Poly(Hydroxyalcanoate) granule associated protein (Phasin)</fullName>
    </recommendedName>
</protein>
<evidence type="ECO:0000256" key="1">
    <source>
        <dbReference type="SAM" id="MobiDB-lite"/>
    </source>
</evidence>
<organism evidence="2 3">
    <name type="scientific">Blautia obeum</name>
    <dbReference type="NCBI Taxonomy" id="40520"/>
    <lineage>
        <taxon>Bacteria</taxon>
        <taxon>Bacillati</taxon>
        <taxon>Bacillota</taxon>
        <taxon>Clostridia</taxon>
        <taxon>Lachnospirales</taxon>
        <taxon>Lachnospiraceae</taxon>
        <taxon>Blautia</taxon>
    </lineage>
</organism>
<feature type="compositionally biased region" description="Acidic residues" evidence="1">
    <location>
        <begin position="129"/>
        <end position="142"/>
    </location>
</feature>
<accession>A0A367G052</accession>
<evidence type="ECO:0008006" key="4">
    <source>
        <dbReference type="Google" id="ProtNLM"/>
    </source>
</evidence>